<proteinExistence type="predicted"/>
<evidence type="ECO:0000313" key="3">
    <source>
        <dbReference type="EMBL" id="HHS30574.1"/>
    </source>
</evidence>
<name>A0A7V6A5G4_9BACT</name>
<reference evidence="3" key="1">
    <citation type="journal article" date="2020" name="mSystems">
        <title>Genome- and Community-Level Interaction Insights into Carbon Utilization and Element Cycling Functions of Hydrothermarchaeota in Hydrothermal Sediment.</title>
        <authorList>
            <person name="Zhou Z."/>
            <person name="Liu Y."/>
            <person name="Xu W."/>
            <person name="Pan J."/>
            <person name="Luo Z.H."/>
            <person name="Li M."/>
        </authorList>
    </citation>
    <scope>NUCLEOTIDE SEQUENCE [LARGE SCALE GENOMIC DNA]</scope>
    <source>
        <strain evidence="3">SpSt-767</strain>
    </source>
</reference>
<keyword evidence="1" id="KW-0812">Transmembrane</keyword>
<dbReference type="SUPFAM" id="SSF55856">
    <property type="entry name" value="Cytochrome b5-like heme/steroid binding domain"/>
    <property type="match status" value="1"/>
</dbReference>
<dbReference type="Gene3D" id="3.10.120.10">
    <property type="entry name" value="Cytochrome b5-like heme/steroid binding domain"/>
    <property type="match status" value="1"/>
</dbReference>
<evidence type="ECO:0000256" key="1">
    <source>
        <dbReference type="SAM" id="Phobius"/>
    </source>
</evidence>
<accession>A0A7V6A5G4</accession>
<organism evidence="3">
    <name type="scientific">Desulfobacca acetoxidans</name>
    <dbReference type="NCBI Taxonomy" id="60893"/>
    <lineage>
        <taxon>Bacteria</taxon>
        <taxon>Pseudomonadati</taxon>
        <taxon>Thermodesulfobacteriota</taxon>
        <taxon>Desulfobaccia</taxon>
        <taxon>Desulfobaccales</taxon>
        <taxon>Desulfobaccaceae</taxon>
        <taxon>Desulfobacca</taxon>
    </lineage>
</organism>
<keyword evidence="1" id="KW-0472">Membrane</keyword>
<gene>
    <name evidence="3" type="ORF">ENV52_12850</name>
</gene>
<protein>
    <submittedName>
        <fullName evidence="3">Cytochrome b5</fullName>
    </submittedName>
</protein>
<dbReference type="InterPro" id="IPR001199">
    <property type="entry name" value="Cyt_B5-like_heme/steroid-bd"/>
</dbReference>
<dbReference type="EMBL" id="DTGR01000201">
    <property type="protein sequence ID" value="HHS30574.1"/>
    <property type="molecule type" value="Genomic_DNA"/>
</dbReference>
<dbReference type="Pfam" id="PF09990">
    <property type="entry name" value="DUF2231"/>
    <property type="match status" value="1"/>
</dbReference>
<keyword evidence="1" id="KW-1133">Transmembrane helix</keyword>
<feature type="transmembrane region" description="Helical" evidence="1">
    <location>
        <begin position="220"/>
        <end position="240"/>
    </location>
</feature>
<sequence>MSRKEPRSSLSDPKKEISFAEVQANNGAEGKPAYIVYQDRVIDVSASKHWQGGHHMGAHYAGRDLTPELKAAPHGPEVFGRFPEVGVLRRAPAGQGRIPPFLARLFHAVPLLKRHPHPMIVHFPVVFMISNAGFNLLYLLTGDLSFEVTAWYCLWGGVLFSIPSIATGLFTWWINYEAEYLYQVVMKMILSPLMVLLGMIMLIWRHLDPAILVPVKPLSWLYLAGSLAVAIMAAAIGWLGGTLSFPLEGE</sequence>
<feature type="transmembrane region" description="Helical" evidence="1">
    <location>
        <begin position="152"/>
        <end position="174"/>
    </location>
</feature>
<dbReference type="InterPro" id="IPR036400">
    <property type="entry name" value="Cyt_B5-like_heme/steroid_sf"/>
</dbReference>
<dbReference type="Pfam" id="PF00173">
    <property type="entry name" value="Cyt-b5"/>
    <property type="match status" value="1"/>
</dbReference>
<dbReference type="InterPro" id="IPR019251">
    <property type="entry name" value="DUF2231_TM"/>
</dbReference>
<dbReference type="SMART" id="SM01117">
    <property type="entry name" value="Cyt-b5"/>
    <property type="match status" value="1"/>
</dbReference>
<feature type="transmembrane region" description="Helical" evidence="1">
    <location>
        <begin position="180"/>
        <end position="204"/>
    </location>
</feature>
<feature type="transmembrane region" description="Helical" evidence="1">
    <location>
        <begin position="119"/>
        <end position="140"/>
    </location>
</feature>
<dbReference type="AlphaFoldDB" id="A0A7V6A5G4"/>
<feature type="domain" description="Cytochrome b5 heme-binding" evidence="2">
    <location>
        <begin position="17"/>
        <end position="89"/>
    </location>
</feature>
<evidence type="ECO:0000259" key="2">
    <source>
        <dbReference type="SMART" id="SM01117"/>
    </source>
</evidence>
<comment type="caution">
    <text evidence="3">The sequence shown here is derived from an EMBL/GenBank/DDBJ whole genome shotgun (WGS) entry which is preliminary data.</text>
</comment>